<organism evidence="1 2">
    <name type="scientific">Romanomermis culicivorax</name>
    <name type="common">Nematode worm</name>
    <dbReference type="NCBI Taxonomy" id="13658"/>
    <lineage>
        <taxon>Eukaryota</taxon>
        <taxon>Metazoa</taxon>
        <taxon>Ecdysozoa</taxon>
        <taxon>Nematoda</taxon>
        <taxon>Enoplea</taxon>
        <taxon>Dorylaimia</taxon>
        <taxon>Mermithida</taxon>
        <taxon>Mermithoidea</taxon>
        <taxon>Mermithidae</taxon>
        <taxon>Romanomermis</taxon>
    </lineage>
</organism>
<name>A0A915HPN2_ROMCU</name>
<proteinExistence type="predicted"/>
<dbReference type="WBParaSite" id="nRc.2.0.1.t03312-RA">
    <property type="protein sequence ID" value="nRc.2.0.1.t03312-RA"/>
    <property type="gene ID" value="nRc.2.0.1.g03312"/>
</dbReference>
<dbReference type="InterPro" id="IPR015925">
    <property type="entry name" value="Ryanodine_IP3_receptor"/>
</dbReference>
<accession>A0A915HPN2</accession>
<evidence type="ECO:0000313" key="2">
    <source>
        <dbReference type="WBParaSite" id="nRc.2.0.1.t03312-RA"/>
    </source>
</evidence>
<dbReference type="PANTHER" id="PTHR13715:SF79">
    <property type="entry name" value="RYANODINE RECEPTOR"/>
    <property type="match status" value="1"/>
</dbReference>
<evidence type="ECO:0000313" key="1">
    <source>
        <dbReference type="Proteomes" id="UP000887565"/>
    </source>
</evidence>
<protein>
    <submittedName>
        <fullName evidence="2">Uncharacterized protein</fullName>
    </submittedName>
</protein>
<reference evidence="2" key="1">
    <citation type="submission" date="2022-11" db="UniProtKB">
        <authorList>
            <consortium name="WormBaseParasite"/>
        </authorList>
    </citation>
    <scope>IDENTIFICATION</scope>
</reference>
<sequence length="179" mass="21121">MGAKVRRTPNLLLSGWINTLLAKNESISQLTEKLTKLNSGLIIDAFGELRDQQDTAQEKLESNCFICDLSKDFFDKLPRGFEHHTDKEHNLANYLFFLMHLIQKDETEYTGQETYVHTLYEERCWEVNEPYIVLDKSLASSSLHRSFQIEWSIMTRMTFNYEKSKSSLNSEQDHRWLFE</sequence>
<dbReference type="AlphaFoldDB" id="A0A915HPN2"/>
<dbReference type="GO" id="GO:0006816">
    <property type="term" value="P:calcium ion transport"/>
    <property type="evidence" value="ECO:0007669"/>
    <property type="project" value="InterPro"/>
</dbReference>
<keyword evidence="1" id="KW-1185">Reference proteome</keyword>
<dbReference type="PANTHER" id="PTHR13715">
    <property type="entry name" value="RYANODINE RECEPTOR AND IP3 RECEPTOR"/>
    <property type="match status" value="1"/>
</dbReference>
<dbReference type="Proteomes" id="UP000887565">
    <property type="component" value="Unplaced"/>
</dbReference>